<reference evidence="2 3" key="1">
    <citation type="submission" date="2016-09" db="EMBL/GenBank/DDBJ databases">
        <title>Rhizobium oryziradicis sp. nov., isolated from the root of rice.</title>
        <authorList>
            <person name="Zhao J."/>
            <person name="Zhang X."/>
        </authorList>
    </citation>
    <scope>NUCLEOTIDE SEQUENCE [LARGE SCALE GENOMIC DNA]</scope>
    <source>
        <strain evidence="2 3">14971</strain>
    </source>
</reference>
<dbReference type="STRING" id="887144.BJF91_23680"/>
<sequence>MRTLVNLDDAVALELDRIAKAEKTLRAVLILTGIALLLQERKRSDLERAFGLWTDERDGVAYQRDLRRA</sequence>
<name>A0A1Q9AAL1_9HYPH</name>
<accession>A0A1Q9AAL1</accession>
<dbReference type="OrthoDB" id="9806368at2"/>
<evidence type="ECO:0000313" key="4">
    <source>
        <dbReference type="Proteomes" id="UP000544107"/>
    </source>
</evidence>
<keyword evidence="3" id="KW-1185">Reference proteome</keyword>
<organism evidence="2 3">
    <name type="scientific">Allorhizobium taibaishanense</name>
    <dbReference type="NCBI Taxonomy" id="887144"/>
    <lineage>
        <taxon>Bacteria</taxon>
        <taxon>Pseudomonadati</taxon>
        <taxon>Pseudomonadota</taxon>
        <taxon>Alphaproteobacteria</taxon>
        <taxon>Hyphomicrobiales</taxon>
        <taxon>Rhizobiaceae</taxon>
        <taxon>Rhizobium/Agrobacterium group</taxon>
        <taxon>Allorhizobium</taxon>
    </lineage>
</organism>
<comment type="caution">
    <text evidence="2">The sequence shown here is derived from an EMBL/GenBank/DDBJ whole genome shotgun (WGS) entry which is preliminary data.</text>
</comment>
<dbReference type="RefSeq" id="WP_075613046.1">
    <property type="nucleotide sequence ID" value="NZ_JACIED010000002.1"/>
</dbReference>
<evidence type="ECO:0000313" key="2">
    <source>
        <dbReference type="EMBL" id="OLP51916.1"/>
    </source>
</evidence>
<dbReference type="EMBL" id="JACIED010000002">
    <property type="protein sequence ID" value="MBB4007129.1"/>
    <property type="molecule type" value="Genomic_DNA"/>
</dbReference>
<protein>
    <submittedName>
        <fullName evidence="2">Uncharacterized protein</fullName>
    </submittedName>
</protein>
<dbReference type="AlphaFoldDB" id="A0A1Q9AAL1"/>
<dbReference type="Proteomes" id="UP000544107">
    <property type="component" value="Unassembled WGS sequence"/>
</dbReference>
<gene>
    <name evidence="2" type="ORF">BJF91_23680</name>
    <name evidence="1" type="ORF">GGQ71_001392</name>
</gene>
<reference evidence="1 4" key="2">
    <citation type="submission" date="2020-08" db="EMBL/GenBank/DDBJ databases">
        <title>Genomic Encyclopedia of Type Strains, Phase IV (KMG-IV): sequencing the most valuable type-strain genomes for metagenomic binning, comparative biology and taxonomic classification.</title>
        <authorList>
            <person name="Goeker M."/>
        </authorList>
    </citation>
    <scope>NUCLEOTIDE SEQUENCE [LARGE SCALE GENOMIC DNA]</scope>
    <source>
        <strain evidence="1 4">DSM 100021</strain>
    </source>
</reference>
<dbReference type="Proteomes" id="UP000185598">
    <property type="component" value="Unassembled WGS sequence"/>
</dbReference>
<evidence type="ECO:0000313" key="1">
    <source>
        <dbReference type="EMBL" id="MBB4007129.1"/>
    </source>
</evidence>
<proteinExistence type="predicted"/>
<evidence type="ECO:0000313" key="3">
    <source>
        <dbReference type="Proteomes" id="UP000185598"/>
    </source>
</evidence>
<dbReference type="EMBL" id="MKIN01000018">
    <property type="protein sequence ID" value="OLP51916.1"/>
    <property type="molecule type" value="Genomic_DNA"/>
</dbReference>